<evidence type="ECO:0000313" key="7">
    <source>
        <dbReference type="Proteomes" id="UP001163823"/>
    </source>
</evidence>
<dbReference type="PANTHER" id="PTHR48412:SF1">
    <property type="entry name" value="ARM REPEAT SUPERFAMILY PROTEIN"/>
    <property type="match status" value="1"/>
</dbReference>
<evidence type="ECO:0000313" key="6">
    <source>
        <dbReference type="EMBL" id="KAJ7976766.1"/>
    </source>
</evidence>
<sequence>MEELQEDHTESFKDGLDLCQQLMDRYTKSAATQHRHLLATAAAMRLILTDESLPLTPPAYFAAAISSLDTAAASETLDPIAVSSLLSFMSVGLPLVVPGGIVPLKANEAVGVLVRLLLRERQELAALSVRAAVKCLGILLGFCDVEDWGSVKLGFETLLKFSVDKRPKVRRCAQDYLEKFFKSLHCSTVVKEASNLVLSMVRSYKPWITTLITDGPKDDVLSKPEHLEVLHMLNVLKLTAPHLSVKVISKVSSEINKSMSSQFSALTRHIHKTIEAIFEASKIEDIVTETENIIVSLASYVSLGDQNPLDTVMCAMALLKRALDMLHAGNMSSSIMNLPLVCGSAVGLLYHEASTASQASSILKEVLCHLVDHKSLSVGEDQPSNGGSLESPEASSIKSTCSIFENALSAGDGVPNEHILAVISVLFLKLGDISYIIMKNIVLKLAEFMIHASGGTLNTEHLHKCIGSAVIAMGPERLLTLLPISLDDHNFTCSNIWLVPILKDYVAGASLGYYMDHIMPLAKSFKRASRKVKQSTVSENLLAQYHELCGLLPSFCRYPTDTCQKCVPLVDVLIIFLMKEPLMHENVSIALQVLVGENKSVLSPKKDAGESNSFGAKYPELAFGNMPSYTKKTATKNVKALASCSSLLLQTLADLFISSLPEKRSILKDAIGCLASITDSSMKKMVLVSLLKRFQFIGGGSEVEKFFSHNQASANKEQGDLSNMERDSQRYLILELTSSLVEGAKSDLIDIIYNLVTDSLRATNVSGHREAYQTLNRILEEHSWFCSSRFKELADLLLGLEAPIDIVSLRSRFASFHTLMVHAMKTSSEEENSKAFLILNEIILTLKDGSDKPRKTAYDTLLDISSSLQDSSCDTSDAPYHKLISMIMGYLSGSSPHIKSGAVSALSILVYKDTNICQSVPDLVPSLLSLLQTKAAEVIKAVLGFLKVVASSVSANDLQNLLSDVVNEVMPWSSVSRNHFRSKVIVILEILTRKCGSAAVKSVTPDKYKSFIKTVLENRHNKGRSEEADSTGTEKNSRRFICQGVRF</sequence>
<evidence type="ECO:0000256" key="2">
    <source>
        <dbReference type="ARBA" id="ARBA00022737"/>
    </source>
</evidence>
<dbReference type="KEGG" id="qsa:O6P43_006497"/>
<evidence type="ECO:0000256" key="1">
    <source>
        <dbReference type="ARBA" id="ARBA00007690"/>
    </source>
</evidence>
<dbReference type="EMBL" id="JARAOO010000003">
    <property type="protein sequence ID" value="KAJ7976766.1"/>
    <property type="molecule type" value="Genomic_DNA"/>
</dbReference>
<accession>A0AAD7Q8D0</accession>
<name>A0AAD7Q8D0_QUISA</name>
<dbReference type="Pfam" id="PF08161">
    <property type="entry name" value="RRP12_HEAT"/>
    <property type="match status" value="1"/>
</dbReference>
<dbReference type="Pfam" id="PF23271">
    <property type="entry name" value="HEAT_GCN1"/>
    <property type="match status" value="1"/>
</dbReference>
<organism evidence="6 7">
    <name type="scientific">Quillaja saponaria</name>
    <name type="common">Soap bark tree</name>
    <dbReference type="NCBI Taxonomy" id="32244"/>
    <lineage>
        <taxon>Eukaryota</taxon>
        <taxon>Viridiplantae</taxon>
        <taxon>Streptophyta</taxon>
        <taxon>Embryophyta</taxon>
        <taxon>Tracheophyta</taxon>
        <taxon>Spermatophyta</taxon>
        <taxon>Magnoliopsida</taxon>
        <taxon>eudicotyledons</taxon>
        <taxon>Gunneridae</taxon>
        <taxon>Pentapetalae</taxon>
        <taxon>rosids</taxon>
        <taxon>fabids</taxon>
        <taxon>Fabales</taxon>
        <taxon>Quillajaceae</taxon>
        <taxon>Quillaja</taxon>
    </lineage>
</organism>
<dbReference type="Proteomes" id="UP001163823">
    <property type="component" value="Chromosome 3"/>
</dbReference>
<evidence type="ECO:0000259" key="4">
    <source>
        <dbReference type="Pfam" id="PF23271"/>
    </source>
</evidence>
<gene>
    <name evidence="6" type="ORF">O6P43_006497</name>
</gene>
<keyword evidence="7" id="KW-1185">Reference proteome</keyword>
<dbReference type="InterPro" id="IPR057860">
    <property type="entry name" value="HEAT_RRP12_N"/>
</dbReference>
<keyword evidence="2" id="KW-0677">Repeat</keyword>
<feature type="domain" description="Stalled ribosome sensor GCN1-like HEAT repeats region" evidence="4">
    <location>
        <begin position="838"/>
        <end position="970"/>
    </location>
</feature>
<comment type="caution">
    <text evidence="6">The sequence shown here is derived from an EMBL/GenBank/DDBJ whole genome shotgun (WGS) entry which is preliminary data.</text>
</comment>
<dbReference type="Gene3D" id="1.25.10.10">
    <property type="entry name" value="Leucine-rich Repeat Variant"/>
    <property type="match status" value="1"/>
</dbReference>
<reference evidence="6" key="1">
    <citation type="journal article" date="2023" name="Science">
        <title>Elucidation of the pathway for biosynthesis of saponin adjuvants from the soapbark tree.</title>
        <authorList>
            <person name="Reed J."/>
            <person name="Orme A."/>
            <person name="El-Demerdash A."/>
            <person name="Owen C."/>
            <person name="Martin L.B.B."/>
            <person name="Misra R.C."/>
            <person name="Kikuchi S."/>
            <person name="Rejzek M."/>
            <person name="Martin A.C."/>
            <person name="Harkess A."/>
            <person name="Leebens-Mack J."/>
            <person name="Louveau T."/>
            <person name="Stephenson M.J."/>
            <person name="Osbourn A."/>
        </authorList>
    </citation>
    <scope>NUCLEOTIDE SEQUENCE</scope>
    <source>
        <strain evidence="6">S10</strain>
    </source>
</reference>
<evidence type="ECO:0000259" key="3">
    <source>
        <dbReference type="Pfam" id="PF08161"/>
    </source>
</evidence>
<protein>
    <submittedName>
        <fullName evidence="6">RRP12-like protein</fullName>
    </submittedName>
</protein>
<feature type="domain" description="RRP12 HEAT" evidence="3">
    <location>
        <begin position="354"/>
        <end position="657"/>
    </location>
</feature>
<proteinExistence type="inferred from homology"/>
<feature type="domain" description="RRP12 N-terminal HEAT" evidence="5">
    <location>
        <begin position="6"/>
        <end position="284"/>
    </location>
</feature>
<dbReference type="SUPFAM" id="SSF48371">
    <property type="entry name" value="ARM repeat"/>
    <property type="match status" value="2"/>
</dbReference>
<dbReference type="PANTHER" id="PTHR48412">
    <property type="entry name" value="ARM REPEAT SUPERFAMILY PROTEIN"/>
    <property type="match status" value="1"/>
</dbReference>
<dbReference type="InterPro" id="IPR011989">
    <property type="entry name" value="ARM-like"/>
</dbReference>
<dbReference type="AlphaFoldDB" id="A0AAD7Q8D0"/>
<evidence type="ECO:0000259" key="5">
    <source>
        <dbReference type="Pfam" id="PF25772"/>
    </source>
</evidence>
<dbReference type="Pfam" id="PF25772">
    <property type="entry name" value="HEAT_RRP12_N"/>
    <property type="match status" value="1"/>
</dbReference>
<dbReference type="InterPro" id="IPR016024">
    <property type="entry name" value="ARM-type_fold"/>
</dbReference>
<comment type="similarity">
    <text evidence="1">Belongs to the RRP12 family.</text>
</comment>
<dbReference type="InterPro" id="IPR012978">
    <property type="entry name" value="HEAT_RRP12"/>
</dbReference>
<dbReference type="InterPro" id="IPR057546">
    <property type="entry name" value="HEAT_GCN1"/>
</dbReference>